<dbReference type="EMBL" id="LIPY01000117">
    <property type="protein sequence ID" value="KWX73546.1"/>
    <property type="molecule type" value="Genomic_DNA"/>
</dbReference>
<keyword evidence="2" id="KW-1185">Reference proteome</keyword>
<organism evidence="1 2">
    <name type="scientific">Paenibacillus jilunlii</name>
    <dbReference type="NCBI Taxonomy" id="682956"/>
    <lineage>
        <taxon>Bacteria</taxon>
        <taxon>Bacillati</taxon>
        <taxon>Bacillota</taxon>
        <taxon>Bacilli</taxon>
        <taxon>Bacillales</taxon>
        <taxon>Paenibacillaceae</taxon>
        <taxon>Paenibacillus</taxon>
    </lineage>
</organism>
<comment type="caution">
    <text evidence="1">The sequence shown here is derived from an EMBL/GenBank/DDBJ whole genome shotgun (WGS) entry which is preliminary data.</text>
</comment>
<name>A0ABR5SSR4_9BACL</name>
<proteinExistence type="predicted"/>
<accession>A0ABR5SSR4</accession>
<sequence>MKNFKRRAIMKTNLYSKFTKKRWDIGIVLFVLLYRGEQGEVQRVLKHYKIGRQGDSYRKMEM</sequence>
<dbReference type="Proteomes" id="UP000070252">
    <property type="component" value="Unassembled WGS sequence"/>
</dbReference>
<gene>
    <name evidence="1" type="ORF">AML91_17890</name>
</gene>
<protein>
    <submittedName>
        <fullName evidence="1">Uncharacterized protein</fullName>
    </submittedName>
</protein>
<evidence type="ECO:0000313" key="2">
    <source>
        <dbReference type="Proteomes" id="UP000070252"/>
    </source>
</evidence>
<evidence type="ECO:0000313" key="1">
    <source>
        <dbReference type="EMBL" id="KWX73546.1"/>
    </source>
</evidence>
<reference evidence="1 2" key="1">
    <citation type="submission" date="2015-08" db="EMBL/GenBank/DDBJ databases">
        <title>Genome of Paenibacillus jilunlii.</title>
        <authorList>
            <person name="Sant'Anna F.H."/>
            <person name="Ambrosini A."/>
            <person name="Souza R."/>
            <person name="Bach E."/>
            <person name="Fernandes G."/>
            <person name="Balsanelli E."/>
            <person name="Baura V.A."/>
            <person name="Pedrosa F.O."/>
            <person name="Souza E.M."/>
            <person name="Passaglia L."/>
        </authorList>
    </citation>
    <scope>NUCLEOTIDE SEQUENCE [LARGE SCALE GENOMIC DNA]</scope>
    <source>
        <strain evidence="1 2">DSM 23019</strain>
    </source>
</reference>